<comment type="function">
    <text evidence="2">Antitoxin component of a type II toxin-antitoxin (TA) system.</text>
</comment>
<protein>
    <recommendedName>
        <fullName evidence="2">Antitoxin</fullName>
    </recommendedName>
</protein>
<dbReference type="InterPro" id="IPR006442">
    <property type="entry name" value="Antitoxin_Phd/YefM"/>
</dbReference>
<reference evidence="3" key="1">
    <citation type="submission" date="2023-04" db="EMBL/GenBank/DDBJ databases">
        <title>Genome Encyclopedia of Bacteria and Archaea VI: Functional Genomics of Type Strains.</title>
        <authorList>
            <person name="Whitman W."/>
        </authorList>
    </citation>
    <scope>NUCLEOTIDE SEQUENCE</scope>
    <source>
        <strain evidence="3">Enz.4-51</strain>
    </source>
</reference>
<dbReference type="NCBIfam" id="TIGR01552">
    <property type="entry name" value="phd_fam"/>
    <property type="match status" value="1"/>
</dbReference>
<gene>
    <name evidence="3" type="ORF">M2127_001544</name>
</gene>
<dbReference type="AlphaFoldDB" id="A0AA43MAK1"/>
<comment type="caution">
    <text evidence="3">The sequence shown here is derived from an EMBL/GenBank/DDBJ whole genome shotgun (WGS) entry which is preliminary data.</text>
</comment>
<evidence type="ECO:0000256" key="2">
    <source>
        <dbReference type="RuleBase" id="RU362080"/>
    </source>
</evidence>
<proteinExistence type="inferred from homology"/>
<dbReference type="Pfam" id="PF02604">
    <property type="entry name" value="PhdYeFM_antitox"/>
    <property type="match status" value="1"/>
</dbReference>
<dbReference type="GeneID" id="83596899"/>
<dbReference type="Proteomes" id="UP001161160">
    <property type="component" value="Unassembled WGS sequence"/>
</dbReference>
<comment type="similarity">
    <text evidence="1 2">Belongs to the phD/YefM antitoxin family.</text>
</comment>
<dbReference type="Gene3D" id="3.40.1620.10">
    <property type="entry name" value="YefM-like domain"/>
    <property type="match status" value="1"/>
</dbReference>
<evidence type="ECO:0000313" key="3">
    <source>
        <dbReference type="EMBL" id="MDH6504228.1"/>
    </source>
</evidence>
<dbReference type="SUPFAM" id="SSF143120">
    <property type="entry name" value="YefM-like"/>
    <property type="match status" value="1"/>
</dbReference>
<dbReference type="RefSeq" id="WP_072582527.1">
    <property type="nucleotide sequence ID" value="NZ_JAQFIK010000002.1"/>
</dbReference>
<evidence type="ECO:0000313" key="4">
    <source>
        <dbReference type="Proteomes" id="UP001161160"/>
    </source>
</evidence>
<sequence>MNKHWAVQDAKAKFSELLNACLEEGPQVVTKRGHEAAVLITIQEWNTLKKLAKPSLKSLLLSEQAKGDLVLPKRGQGAFRKSIKL</sequence>
<evidence type="ECO:0000256" key="1">
    <source>
        <dbReference type="ARBA" id="ARBA00009981"/>
    </source>
</evidence>
<organism evidence="3 4">
    <name type="scientific">Polynucleobacter sphagniphilus</name>
    <dbReference type="NCBI Taxonomy" id="1743169"/>
    <lineage>
        <taxon>Bacteria</taxon>
        <taxon>Pseudomonadati</taxon>
        <taxon>Pseudomonadota</taxon>
        <taxon>Betaproteobacteria</taxon>
        <taxon>Burkholderiales</taxon>
        <taxon>Burkholderiaceae</taxon>
        <taxon>Polynucleobacter</taxon>
    </lineage>
</organism>
<keyword evidence="4" id="KW-1185">Reference proteome</keyword>
<dbReference type="InterPro" id="IPR036165">
    <property type="entry name" value="YefM-like_sf"/>
</dbReference>
<name>A0AA43MAK1_9BURK</name>
<dbReference type="EMBL" id="JARXYA010000007">
    <property type="protein sequence ID" value="MDH6504228.1"/>
    <property type="molecule type" value="Genomic_DNA"/>
</dbReference>
<accession>A0AA43MAK1</accession>